<keyword evidence="1" id="KW-1133">Transmembrane helix</keyword>
<evidence type="ECO:0000313" key="3">
    <source>
        <dbReference type="Proteomes" id="UP001500002"/>
    </source>
</evidence>
<reference evidence="2 3" key="1">
    <citation type="journal article" date="2019" name="Int. J. Syst. Evol. Microbiol.">
        <title>The Global Catalogue of Microorganisms (GCM) 10K type strain sequencing project: providing services to taxonomists for standard genome sequencing and annotation.</title>
        <authorList>
            <consortium name="The Broad Institute Genomics Platform"/>
            <consortium name="The Broad Institute Genome Sequencing Center for Infectious Disease"/>
            <person name="Wu L."/>
            <person name="Ma J."/>
        </authorList>
    </citation>
    <scope>NUCLEOTIDE SEQUENCE [LARGE SCALE GENOMIC DNA]</scope>
    <source>
        <strain evidence="2 3">JCM 14322</strain>
    </source>
</reference>
<keyword evidence="3" id="KW-1185">Reference proteome</keyword>
<evidence type="ECO:0008006" key="4">
    <source>
        <dbReference type="Google" id="ProtNLM"/>
    </source>
</evidence>
<gene>
    <name evidence="2" type="ORF">GCM10009749_27530</name>
</gene>
<organism evidence="2 3">
    <name type="scientific">Agromyces neolithicus</name>
    <dbReference type="NCBI Taxonomy" id="269420"/>
    <lineage>
        <taxon>Bacteria</taxon>
        <taxon>Bacillati</taxon>
        <taxon>Actinomycetota</taxon>
        <taxon>Actinomycetes</taxon>
        <taxon>Micrococcales</taxon>
        <taxon>Microbacteriaceae</taxon>
        <taxon>Agromyces</taxon>
    </lineage>
</organism>
<feature type="transmembrane region" description="Helical" evidence="1">
    <location>
        <begin position="46"/>
        <end position="63"/>
    </location>
</feature>
<feature type="transmembrane region" description="Helical" evidence="1">
    <location>
        <begin position="19"/>
        <end position="40"/>
    </location>
</feature>
<dbReference type="EMBL" id="BAAANJ010000015">
    <property type="protein sequence ID" value="GAA1816253.1"/>
    <property type="molecule type" value="Genomic_DNA"/>
</dbReference>
<proteinExistence type="predicted"/>
<sequence>MDVGGWGVPEYRPENWWRFLNAFGAAVLLALGLVLAVFAVQSVDPWAYALSGLTLSVGGLWAVRVPRVRVVCTNDSLVVVGSLWTRRVPRRAITSVDHDPHKAIVGWRTARGGWRFTPLTMLWGGTYGWMPQRSRGTRSRFLRHVQTWSRRTN</sequence>
<evidence type="ECO:0000256" key="1">
    <source>
        <dbReference type="SAM" id="Phobius"/>
    </source>
</evidence>
<evidence type="ECO:0000313" key="2">
    <source>
        <dbReference type="EMBL" id="GAA1816253.1"/>
    </source>
</evidence>
<keyword evidence="1" id="KW-0812">Transmembrane</keyword>
<dbReference type="Proteomes" id="UP001500002">
    <property type="component" value="Unassembled WGS sequence"/>
</dbReference>
<comment type="caution">
    <text evidence="2">The sequence shown here is derived from an EMBL/GenBank/DDBJ whole genome shotgun (WGS) entry which is preliminary data.</text>
</comment>
<accession>A0ABN2M9T5</accession>
<protein>
    <recommendedName>
        <fullName evidence="4">PH domain-containing protein</fullName>
    </recommendedName>
</protein>
<keyword evidence="1" id="KW-0472">Membrane</keyword>
<name>A0ABN2M9T5_9MICO</name>